<reference evidence="2" key="1">
    <citation type="journal article" date="2023" name="Science">
        <title>Genome structures resolve the early diversification of teleost fishes.</title>
        <authorList>
            <person name="Parey E."/>
            <person name="Louis A."/>
            <person name="Montfort J."/>
            <person name="Bouchez O."/>
            <person name="Roques C."/>
            <person name="Iampietro C."/>
            <person name="Lluch J."/>
            <person name="Castinel A."/>
            <person name="Donnadieu C."/>
            <person name="Desvignes T."/>
            <person name="Floi Bucao C."/>
            <person name="Jouanno E."/>
            <person name="Wen M."/>
            <person name="Mejri S."/>
            <person name="Dirks R."/>
            <person name="Jansen H."/>
            <person name="Henkel C."/>
            <person name="Chen W.J."/>
            <person name="Zahm M."/>
            <person name="Cabau C."/>
            <person name="Klopp C."/>
            <person name="Thompson A.W."/>
            <person name="Robinson-Rechavi M."/>
            <person name="Braasch I."/>
            <person name="Lecointre G."/>
            <person name="Bobe J."/>
            <person name="Postlethwait J.H."/>
            <person name="Berthelot C."/>
            <person name="Roest Crollius H."/>
            <person name="Guiguen Y."/>
        </authorList>
    </citation>
    <scope>NUCLEOTIDE SEQUENCE</scope>
    <source>
        <strain evidence="2">NC1722</strain>
    </source>
</reference>
<dbReference type="AlphaFoldDB" id="A0AAD7W7Q4"/>
<protein>
    <submittedName>
        <fullName evidence="2">Uncharacterized protein</fullName>
    </submittedName>
</protein>
<gene>
    <name evidence="2" type="ORF">AAFF_G00165190</name>
</gene>
<keyword evidence="3" id="KW-1185">Reference proteome</keyword>
<evidence type="ECO:0000313" key="3">
    <source>
        <dbReference type="Proteomes" id="UP001221898"/>
    </source>
</evidence>
<evidence type="ECO:0000256" key="1">
    <source>
        <dbReference type="SAM" id="MobiDB-lite"/>
    </source>
</evidence>
<organism evidence="2 3">
    <name type="scientific">Aldrovandia affinis</name>
    <dbReference type="NCBI Taxonomy" id="143900"/>
    <lineage>
        <taxon>Eukaryota</taxon>
        <taxon>Metazoa</taxon>
        <taxon>Chordata</taxon>
        <taxon>Craniata</taxon>
        <taxon>Vertebrata</taxon>
        <taxon>Euteleostomi</taxon>
        <taxon>Actinopterygii</taxon>
        <taxon>Neopterygii</taxon>
        <taxon>Teleostei</taxon>
        <taxon>Notacanthiformes</taxon>
        <taxon>Halosauridae</taxon>
        <taxon>Aldrovandia</taxon>
    </lineage>
</organism>
<sequence length="150" mass="16121">MSEITTRTLAYGAGAARRIPDVSVTLLFLERRMAAVFYTRWLTGRQSTRAAGPRAGGGVQSLFVREVLCTSAFVLFIFECSHPCNGSLKPTIHQSRPHSRHGELATARSHRTASPRAASHYQPPLHQRSGAPPCVSTPLGNVPGSAADEG</sequence>
<accession>A0AAD7W7Q4</accession>
<comment type="caution">
    <text evidence="2">The sequence shown here is derived from an EMBL/GenBank/DDBJ whole genome shotgun (WGS) entry which is preliminary data.</text>
</comment>
<evidence type="ECO:0000313" key="2">
    <source>
        <dbReference type="EMBL" id="KAJ8386922.1"/>
    </source>
</evidence>
<dbReference type="Proteomes" id="UP001221898">
    <property type="component" value="Unassembled WGS sequence"/>
</dbReference>
<feature type="region of interest" description="Disordered" evidence="1">
    <location>
        <begin position="88"/>
        <end position="150"/>
    </location>
</feature>
<name>A0AAD7W7Q4_9TELE</name>
<proteinExistence type="predicted"/>
<dbReference type="EMBL" id="JAINUG010000220">
    <property type="protein sequence ID" value="KAJ8386922.1"/>
    <property type="molecule type" value="Genomic_DNA"/>
</dbReference>